<gene>
    <name evidence="1" type="ORF">GM418_11980</name>
</gene>
<dbReference type="EMBL" id="CP046401">
    <property type="protein sequence ID" value="QGY44349.1"/>
    <property type="molecule type" value="Genomic_DNA"/>
</dbReference>
<sequence>MLISNMLLQIETEDDYRDALKRFLEICAAPKDSEEERELYLLMDLMEKYERNNCSFT</sequence>
<organism evidence="1 2">
    <name type="scientific">Maribellus comscasis</name>
    <dbReference type="NCBI Taxonomy" id="2681766"/>
    <lineage>
        <taxon>Bacteria</taxon>
        <taxon>Pseudomonadati</taxon>
        <taxon>Bacteroidota</taxon>
        <taxon>Bacteroidia</taxon>
        <taxon>Marinilabiliales</taxon>
        <taxon>Prolixibacteraceae</taxon>
        <taxon>Maribellus</taxon>
    </lineage>
</organism>
<name>A0A6I6JSZ0_9BACT</name>
<evidence type="ECO:0000313" key="1">
    <source>
        <dbReference type="EMBL" id="QGY44349.1"/>
    </source>
</evidence>
<reference evidence="1 2" key="1">
    <citation type="submission" date="2019-11" db="EMBL/GenBank/DDBJ databases">
        <authorList>
            <person name="Zheng R.K."/>
            <person name="Sun C.M."/>
        </authorList>
    </citation>
    <scope>NUCLEOTIDE SEQUENCE [LARGE SCALE GENOMIC DNA]</scope>
    <source>
        <strain evidence="1 2">WC007</strain>
    </source>
</reference>
<dbReference type="RefSeq" id="WP_158866384.1">
    <property type="nucleotide sequence ID" value="NZ_CP046401.1"/>
</dbReference>
<proteinExistence type="predicted"/>
<dbReference type="AlphaFoldDB" id="A0A6I6JSZ0"/>
<keyword evidence="2" id="KW-1185">Reference proteome</keyword>
<evidence type="ECO:0000313" key="2">
    <source>
        <dbReference type="Proteomes" id="UP000428260"/>
    </source>
</evidence>
<accession>A0A6I6JSZ0</accession>
<protein>
    <submittedName>
        <fullName evidence="1">Uncharacterized protein</fullName>
    </submittedName>
</protein>
<dbReference type="KEGG" id="mcos:GM418_11980"/>
<dbReference type="Proteomes" id="UP000428260">
    <property type="component" value="Chromosome"/>
</dbReference>